<evidence type="ECO:0000256" key="10">
    <source>
        <dbReference type="PIRSR" id="PIRSR602401-1"/>
    </source>
</evidence>
<comment type="subcellular location">
    <subcellularLocation>
        <location evidence="2">Endoplasmic reticulum membrane</location>
        <topology evidence="2">Peripheral membrane protein</topology>
    </subcellularLocation>
    <subcellularLocation>
        <location evidence="1">Microsome membrane</location>
        <topology evidence="1">Peripheral membrane protein</topology>
    </subcellularLocation>
</comment>
<dbReference type="HOGENOM" id="CLU_001570_5_2_1"/>
<dbReference type="PRINTS" id="PR00463">
    <property type="entry name" value="EP450I"/>
</dbReference>
<keyword evidence="13" id="KW-0812">Transmembrane</keyword>
<dbReference type="PANTHER" id="PTHR24302">
    <property type="entry name" value="CYTOCHROME P450 FAMILY 3"/>
    <property type="match status" value="1"/>
</dbReference>
<evidence type="ECO:0000256" key="6">
    <source>
        <dbReference type="ARBA" id="ARBA00022848"/>
    </source>
</evidence>
<name>V4A5K8_LOTGI</name>
<keyword evidence="13" id="KW-1133">Transmembrane helix</keyword>
<organism evidence="14 15">
    <name type="scientific">Lottia gigantea</name>
    <name type="common">Giant owl limpet</name>
    <dbReference type="NCBI Taxonomy" id="225164"/>
    <lineage>
        <taxon>Eukaryota</taxon>
        <taxon>Metazoa</taxon>
        <taxon>Spiralia</taxon>
        <taxon>Lophotrochozoa</taxon>
        <taxon>Mollusca</taxon>
        <taxon>Gastropoda</taxon>
        <taxon>Patellogastropoda</taxon>
        <taxon>Lottioidea</taxon>
        <taxon>Lottiidae</taxon>
        <taxon>Lottia</taxon>
    </lineage>
</organism>
<dbReference type="Gene3D" id="1.10.630.10">
    <property type="entry name" value="Cytochrome P450"/>
    <property type="match status" value="1"/>
</dbReference>
<dbReference type="RefSeq" id="XP_009060593.1">
    <property type="nucleotide sequence ID" value="XM_009062345.1"/>
</dbReference>
<evidence type="ECO:0000256" key="13">
    <source>
        <dbReference type="SAM" id="Phobius"/>
    </source>
</evidence>
<dbReference type="STRING" id="225164.V4A5K8"/>
<keyword evidence="15" id="KW-1185">Reference proteome</keyword>
<dbReference type="InterPro" id="IPR036396">
    <property type="entry name" value="Cyt_P450_sf"/>
</dbReference>
<reference evidence="14 15" key="1">
    <citation type="journal article" date="2013" name="Nature">
        <title>Insights into bilaterian evolution from three spiralian genomes.</title>
        <authorList>
            <person name="Simakov O."/>
            <person name="Marletaz F."/>
            <person name="Cho S.J."/>
            <person name="Edsinger-Gonzales E."/>
            <person name="Havlak P."/>
            <person name="Hellsten U."/>
            <person name="Kuo D.H."/>
            <person name="Larsson T."/>
            <person name="Lv J."/>
            <person name="Arendt D."/>
            <person name="Savage R."/>
            <person name="Osoegawa K."/>
            <person name="de Jong P."/>
            <person name="Grimwood J."/>
            <person name="Chapman J.A."/>
            <person name="Shapiro H."/>
            <person name="Aerts A."/>
            <person name="Otillar R.P."/>
            <person name="Terry A.Y."/>
            <person name="Boore J.L."/>
            <person name="Grigoriev I.V."/>
            <person name="Lindberg D.R."/>
            <person name="Seaver E.C."/>
            <person name="Weisblat D.A."/>
            <person name="Putnam N.H."/>
            <person name="Rokhsar D.S."/>
        </authorList>
    </citation>
    <scope>NUCLEOTIDE SEQUENCE [LARGE SCALE GENOMIC DNA]</scope>
</reference>
<feature type="binding site" description="axial binding residue" evidence="10">
    <location>
        <position position="458"/>
    </location>
    <ligand>
        <name>heme</name>
        <dbReference type="ChEBI" id="CHEBI:30413"/>
    </ligand>
    <ligandPart>
        <name>Fe</name>
        <dbReference type="ChEBI" id="CHEBI:18248"/>
    </ligandPart>
</feature>
<dbReference type="EMBL" id="KB202656">
    <property type="protein sequence ID" value="ESO88541.1"/>
    <property type="molecule type" value="Genomic_DNA"/>
</dbReference>
<evidence type="ECO:0000313" key="14">
    <source>
        <dbReference type="EMBL" id="ESO88541.1"/>
    </source>
</evidence>
<evidence type="ECO:0000256" key="4">
    <source>
        <dbReference type="ARBA" id="ARBA00022617"/>
    </source>
</evidence>
<evidence type="ECO:0000256" key="5">
    <source>
        <dbReference type="ARBA" id="ARBA00022723"/>
    </source>
</evidence>
<evidence type="ECO:0000256" key="2">
    <source>
        <dbReference type="ARBA" id="ARBA00004406"/>
    </source>
</evidence>
<dbReference type="SUPFAM" id="SSF48264">
    <property type="entry name" value="Cytochrome P450"/>
    <property type="match status" value="1"/>
</dbReference>
<dbReference type="PROSITE" id="PS00086">
    <property type="entry name" value="CYTOCHROME_P450"/>
    <property type="match status" value="1"/>
</dbReference>
<evidence type="ECO:0000256" key="11">
    <source>
        <dbReference type="RuleBase" id="RU000461"/>
    </source>
</evidence>
<keyword evidence="5 10" id="KW-0479">Metal-binding</keyword>
<evidence type="ECO:0000313" key="15">
    <source>
        <dbReference type="Proteomes" id="UP000030746"/>
    </source>
</evidence>
<dbReference type="GO" id="GO:0008395">
    <property type="term" value="F:steroid hydroxylase activity"/>
    <property type="evidence" value="ECO:0007669"/>
    <property type="project" value="TreeGrafter"/>
</dbReference>
<evidence type="ECO:0000256" key="9">
    <source>
        <dbReference type="ARBA" id="ARBA00043906"/>
    </source>
</evidence>
<sequence length="513" mass="58632">MEILGLIDIPLWLIIIVFIIFTVYMLFIRQGENVFKGTGIKGPPGRFLYINSMFKKGFEQSHKDLTDEYGPVVGAYLGQVPAVIVTDLDIIKQVCVKEGSSNFVNRLDVAPIPSTFRESMQFLKDDHWKFVRGVVSPSLSTGKMKDMVPLIHNCCEMLVKAIEMKSKNDPNIDVKQLFASYSMDTIASVAFGIEINSQENPDDPFNKHAAIVMNQKWLMILNMITFIIPPLKDVVNWIDYWPGQNGSFKFFVDATQKVMDERRNGNESRKDLIELMLKAQSSSSGKDITDKDYQPSNSQEWKERGLTDSEIQSQSMIFFLAGYETVSSNLSMASYALVTNPECQEKLIQEIDEKLKGAPPTYESVFGGLPYLDKFFCEVLRMYPPAQLTSRQTSKDITINGYMFKRGFDVHIPVSLLHHSPDHWTDPEKFDPERFTEEEKSKRNPYSYIPFGVGPRNCVAQRLAIMETRMALVSILQKYRVVKSDKSPIPIEITQMGFTKPKEILYLQFEKRS</sequence>
<evidence type="ECO:0000256" key="12">
    <source>
        <dbReference type="SAM" id="MobiDB-lite"/>
    </source>
</evidence>
<evidence type="ECO:0000256" key="7">
    <source>
        <dbReference type="ARBA" id="ARBA00023002"/>
    </source>
</evidence>
<dbReference type="InterPro" id="IPR002401">
    <property type="entry name" value="Cyt_P450_E_grp-I"/>
</dbReference>
<comment type="similarity">
    <text evidence="3 11">Belongs to the cytochrome P450 family.</text>
</comment>
<dbReference type="FunFam" id="1.10.630.10:FF:000042">
    <property type="entry name" value="Cytochrome P450"/>
    <property type="match status" value="1"/>
</dbReference>
<dbReference type="GeneID" id="20246837"/>
<evidence type="ECO:0000256" key="8">
    <source>
        <dbReference type="ARBA" id="ARBA00023004"/>
    </source>
</evidence>
<keyword evidence="4 10" id="KW-0349">Heme</keyword>
<dbReference type="GO" id="GO:0005789">
    <property type="term" value="C:endoplasmic reticulum membrane"/>
    <property type="evidence" value="ECO:0007669"/>
    <property type="project" value="UniProtKB-SubCell"/>
</dbReference>
<dbReference type="GO" id="GO:0016705">
    <property type="term" value="F:oxidoreductase activity, acting on paired donors, with incorporation or reduction of molecular oxygen"/>
    <property type="evidence" value="ECO:0007669"/>
    <property type="project" value="InterPro"/>
</dbReference>
<accession>V4A5K8</accession>
<evidence type="ECO:0000256" key="1">
    <source>
        <dbReference type="ARBA" id="ARBA00004174"/>
    </source>
</evidence>
<feature type="transmembrane region" description="Helical" evidence="13">
    <location>
        <begin position="6"/>
        <end position="27"/>
    </location>
</feature>
<dbReference type="GO" id="GO:0020037">
    <property type="term" value="F:heme binding"/>
    <property type="evidence" value="ECO:0007669"/>
    <property type="project" value="InterPro"/>
</dbReference>
<dbReference type="OrthoDB" id="1470350at2759"/>
<evidence type="ECO:0000256" key="3">
    <source>
        <dbReference type="ARBA" id="ARBA00010617"/>
    </source>
</evidence>
<feature type="region of interest" description="Disordered" evidence="12">
    <location>
        <begin position="281"/>
        <end position="305"/>
    </location>
</feature>
<dbReference type="InterPro" id="IPR017972">
    <property type="entry name" value="Cyt_P450_CS"/>
</dbReference>
<dbReference type="Pfam" id="PF00067">
    <property type="entry name" value="p450"/>
    <property type="match status" value="1"/>
</dbReference>
<dbReference type="PANTHER" id="PTHR24302:SF15">
    <property type="entry name" value="FATTY-ACID PEROXYGENASE"/>
    <property type="match status" value="1"/>
</dbReference>
<evidence type="ECO:0008006" key="16">
    <source>
        <dbReference type="Google" id="ProtNLM"/>
    </source>
</evidence>
<comment type="cofactor">
    <cofactor evidence="10">
        <name>heme</name>
        <dbReference type="ChEBI" id="CHEBI:30413"/>
    </cofactor>
</comment>
<dbReference type="KEGG" id="lgi:LOTGIDRAFT_219061"/>
<keyword evidence="7 11" id="KW-0560">Oxidoreductase</keyword>
<proteinExistence type="inferred from homology"/>
<gene>
    <name evidence="14" type="ORF">LOTGIDRAFT_219061</name>
</gene>
<dbReference type="CDD" id="cd11055">
    <property type="entry name" value="CYP3A-like"/>
    <property type="match status" value="1"/>
</dbReference>
<protein>
    <recommendedName>
        <fullName evidence="16">Cytochrome P450</fullName>
    </recommendedName>
</protein>
<dbReference type="PRINTS" id="PR00385">
    <property type="entry name" value="P450"/>
</dbReference>
<dbReference type="GO" id="GO:0005506">
    <property type="term" value="F:iron ion binding"/>
    <property type="evidence" value="ECO:0007669"/>
    <property type="project" value="InterPro"/>
</dbReference>
<dbReference type="AlphaFoldDB" id="V4A5K8"/>
<dbReference type="Proteomes" id="UP000030746">
    <property type="component" value="Unassembled WGS sequence"/>
</dbReference>
<keyword evidence="6" id="KW-0256">Endoplasmic reticulum</keyword>
<keyword evidence="11" id="KW-0503">Monooxygenase</keyword>
<keyword evidence="8 10" id="KW-0408">Iron</keyword>
<keyword evidence="13" id="KW-0472">Membrane</keyword>
<keyword evidence="6" id="KW-0492">Microsome</keyword>
<comment type="function">
    <text evidence="9">Cytochromes P450 are a group of heme-thiolate monooxygenases. They oxidize a variety of structurally unrelated compounds, including steroids, fatty acids, and xenobiotics.</text>
</comment>
<dbReference type="InterPro" id="IPR050705">
    <property type="entry name" value="Cytochrome_P450_3A"/>
</dbReference>
<dbReference type="OMA" id="CLANSEY"/>
<dbReference type="InterPro" id="IPR001128">
    <property type="entry name" value="Cyt_P450"/>
</dbReference>
<dbReference type="CTD" id="20246837"/>